<comment type="caution">
    <text evidence="2">The sequence shown here is derived from an EMBL/GenBank/DDBJ whole genome shotgun (WGS) entry which is preliminary data.</text>
</comment>
<sequence length="256" mass="28862">MQRSIWVVFLALLLILLFGVGSAFCFYPDIGSSEVSEFESVLNSVMAPKSVLRGTKRLLKQCATESHETREAIEQRRPKSNRVSLDGDQCDQVKSDRWKTMCHAAQIPEASNECENVNGFEHSEELFRGDDQNITEVIPQEAAWTAMDYAEGHDSESEMQQMDNCDNVTAVSQYGHHQVRSERWRELCRLRITNKNQISSTSECGNANATVNQNFLLRQNLHANNGGTTGECSHSFGQASYQRSKQGLIVKYEDSD</sequence>
<evidence type="ECO:0000256" key="1">
    <source>
        <dbReference type="SAM" id="SignalP"/>
    </source>
</evidence>
<dbReference type="Proteomes" id="UP000238479">
    <property type="component" value="Chromosome 1"/>
</dbReference>
<dbReference type="AlphaFoldDB" id="A0A2P6SCF4"/>
<gene>
    <name evidence="2" type="ORF">RchiOBHm_Chr1g0334941</name>
</gene>
<evidence type="ECO:0000313" key="3">
    <source>
        <dbReference type="Proteomes" id="UP000238479"/>
    </source>
</evidence>
<dbReference type="EMBL" id="PDCK01000039">
    <property type="protein sequence ID" value="PRQ56362.1"/>
    <property type="molecule type" value="Genomic_DNA"/>
</dbReference>
<accession>A0A2P6SCF4</accession>
<feature type="chain" id="PRO_5015129151" evidence="1">
    <location>
        <begin position="24"/>
        <end position="256"/>
    </location>
</feature>
<proteinExistence type="predicted"/>
<evidence type="ECO:0000313" key="2">
    <source>
        <dbReference type="EMBL" id="PRQ56362.1"/>
    </source>
</evidence>
<protein>
    <submittedName>
        <fullName evidence="2">Uncharacterized protein</fullName>
    </submittedName>
</protein>
<name>A0A2P6SCF4_ROSCH</name>
<organism evidence="2 3">
    <name type="scientific">Rosa chinensis</name>
    <name type="common">China rose</name>
    <dbReference type="NCBI Taxonomy" id="74649"/>
    <lineage>
        <taxon>Eukaryota</taxon>
        <taxon>Viridiplantae</taxon>
        <taxon>Streptophyta</taxon>
        <taxon>Embryophyta</taxon>
        <taxon>Tracheophyta</taxon>
        <taxon>Spermatophyta</taxon>
        <taxon>Magnoliopsida</taxon>
        <taxon>eudicotyledons</taxon>
        <taxon>Gunneridae</taxon>
        <taxon>Pentapetalae</taxon>
        <taxon>rosids</taxon>
        <taxon>fabids</taxon>
        <taxon>Rosales</taxon>
        <taxon>Rosaceae</taxon>
        <taxon>Rosoideae</taxon>
        <taxon>Rosoideae incertae sedis</taxon>
        <taxon>Rosa</taxon>
    </lineage>
</organism>
<keyword evidence="3" id="KW-1185">Reference proteome</keyword>
<reference evidence="2 3" key="1">
    <citation type="journal article" date="2018" name="Nat. Genet.">
        <title>The Rosa genome provides new insights in the design of modern roses.</title>
        <authorList>
            <person name="Bendahmane M."/>
        </authorList>
    </citation>
    <scope>NUCLEOTIDE SEQUENCE [LARGE SCALE GENOMIC DNA]</scope>
    <source>
        <strain evidence="3">cv. Old Blush</strain>
    </source>
</reference>
<dbReference type="Gramene" id="PRQ56362">
    <property type="protein sequence ID" value="PRQ56362"/>
    <property type="gene ID" value="RchiOBHm_Chr1g0334941"/>
</dbReference>
<feature type="signal peptide" evidence="1">
    <location>
        <begin position="1"/>
        <end position="23"/>
    </location>
</feature>
<keyword evidence="1" id="KW-0732">Signal</keyword>